<reference evidence="1" key="1">
    <citation type="submission" date="2015-07" db="EMBL/GenBank/DDBJ databases">
        <title>MeaNS - Measles Nucleotide Surveillance Program.</title>
        <authorList>
            <person name="Tran T."/>
            <person name="Druce J."/>
        </authorList>
    </citation>
    <scope>NUCLEOTIDE SEQUENCE</scope>
    <source>
        <strain evidence="1">UCB-OBI-ISO-001</strain>
        <tissue evidence="1">Gonad</tissue>
    </source>
</reference>
<proteinExistence type="predicted"/>
<dbReference type="AlphaFoldDB" id="A0A0L8H5D9"/>
<protein>
    <submittedName>
        <fullName evidence="1">Uncharacterized protein</fullName>
    </submittedName>
</protein>
<evidence type="ECO:0000313" key="1">
    <source>
        <dbReference type="EMBL" id="KOF84417.1"/>
    </source>
</evidence>
<name>A0A0L8H5D9_OCTBM</name>
<gene>
    <name evidence="1" type="ORF">OCBIM_22022128mg</name>
</gene>
<dbReference type="EMBL" id="KQ419175">
    <property type="protein sequence ID" value="KOF84417.1"/>
    <property type="molecule type" value="Genomic_DNA"/>
</dbReference>
<accession>A0A0L8H5D9</accession>
<sequence>MRASNCNFLILFHMKSPLSELQAFFKVNDSNKFYIRCIFRLFDNFFLLNTQTCYSNY</sequence>
<organism evidence="1">
    <name type="scientific">Octopus bimaculoides</name>
    <name type="common">California two-spotted octopus</name>
    <dbReference type="NCBI Taxonomy" id="37653"/>
    <lineage>
        <taxon>Eukaryota</taxon>
        <taxon>Metazoa</taxon>
        <taxon>Spiralia</taxon>
        <taxon>Lophotrochozoa</taxon>
        <taxon>Mollusca</taxon>
        <taxon>Cephalopoda</taxon>
        <taxon>Coleoidea</taxon>
        <taxon>Octopodiformes</taxon>
        <taxon>Octopoda</taxon>
        <taxon>Incirrata</taxon>
        <taxon>Octopodidae</taxon>
        <taxon>Octopus</taxon>
    </lineage>
</organism>